<organism evidence="1 2">
    <name type="scientific">Devosia ginsengisoli</name>
    <dbReference type="NCBI Taxonomy" id="400770"/>
    <lineage>
        <taxon>Bacteria</taxon>
        <taxon>Pseudomonadati</taxon>
        <taxon>Pseudomonadota</taxon>
        <taxon>Alphaproteobacteria</taxon>
        <taxon>Hyphomicrobiales</taxon>
        <taxon>Devosiaceae</taxon>
        <taxon>Devosia</taxon>
    </lineage>
</organism>
<dbReference type="EMBL" id="CP042304">
    <property type="protein sequence ID" value="QDZ11063.1"/>
    <property type="molecule type" value="Genomic_DNA"/>
</dbReference>
<dbReference type="RefSeq" id="WP_146289886.1">
    <property type="nucleotide sequence ID" value="NZ_CP042304.1"/>
</dbReference>
<dbReference type="Proteomes" id="UP000315364">
    <property type="component" value="Chromosome"/>
</dbReference>
<name>A0A5B8LSA1_9HYPH</name>
<keyword evidence="2" id="KW-1185">Reference proteome</keyword>
<dbReference type="OrthoDB" id="7948357at2"/>
<gene>
    <name evidence="1" type="ORF">FPZ08_10050</name>
</gene>
<evidence type="ECO:0008006" key="3">
    <source>
        <dbReference type="Google" id="ProtNLM"/>
    </source>
</evidence>
<dbReference type="KEGG" id="dea:FPZ08_10050"/>
<evidence type="ECO:0000313" key="2">
    <source>
        <dbReference type="Proteomes" id="UP000315364"/>
    </source>
</evidence>
<sequence length="168" mass="18348">MNALIEPRQAGESVFTSLGRAKALIEGRDFDSAALVYFQLLDAELTTPLRGEVLTNLGAALCVLARGQKGAAAQTQLDQARDLLVKALPCRQRAQAPAAWATTRANLALVHLARYELSGNSDELLSAHLALDGIEAALRHTDEVGLRDWVAAIRDQLLELRERRGKRR</sequence>
<reference evidence="1 2" key="1">
    <citation type="submission" date="2019-07" db="EMBL/GenBank/DDBJ databases">
        <title>Full genome sequence of Devosia sp. Gsoil 520.</title>
        <authorList>
            <person name="Im W.-T."/>
        </authorList>
    </citation>
    <scope>NUCLEOTIDE SEQUENCE [LARGE SCALE GENOMIC DNA]</scope>
    <source>
        <strain evidence="1 2">Gsoil 520</strain>
    </source>
</reference>
<dbReference type="AlphaFoldDB" id="A0A5B8LSA1"/>
<evidence type="ECO:0000313" key="1">
    <source>
        <dbReference type="EMBL" id="QDZ11063.1"/>
    </source>
</evidence>
<protein>
    <recommendedName>
        <fullName evidence="3">Tetratricopeptide repeat protein</fullName>
    </recommendedName>
</protein>
<proteinExistence type="predicted"/>
<accession>A0A5B8LSA1</accession>